<dbReference type="AlphaFoldDB" id="A0AAV9P7Y4"/>
<feature type="region of interest" description="Disordered" evidence="1">
    <location>
        <begin position="27"/>
        <end position="369"/>
    </location>
</feature>
<dbReference type="RefSeq" id="XP_064658614.1">
    <property type="nucleotide sequence ID" value="XM_064803699.1"/>
</dbReference>
<gene>
    <name evidence="2" type="ORF">LTR77_006457</name>
</gene>
<evidence type="ECO:0000256" key="1">
    <source>
        <dbReference type="SAM" id="MobiDB-lite"/>
    </source>
</evidence>
<proteinExistence type="predicted"/>
<comment type="caution">
    <text evidence="2">The sequence shown here is derived from an EMBL/GenBank/DDBJ whole genome shotgun (WGS) entry which is preliminary data.</text>
</comment>
<evidence type="ECO:0000313" key="2">
    <source>
        <dbReference type="EMBL" id="KAK5169148.1"/>
    </source>
</evidence>
<dbReference type="GeneID" id="89927797"/>
<keyword evidence="3" id="KW-1185">Reference proteome</keyword>
<feature type="compositionally biased region" description="Basic and acidic residues" evidence="1">
    <location>
        <begin position="90"/>
        <end position="110"/>
    </location>
</feature>
<protein>
    <submittedName>
        <fullName evidence="2">Uncharacterized protein</fullName>
    </submittedName>
</protein>
<dbReference type="EMBL" id="JAVRRT010000009">
    <property type="protein sequence ID" value="KAK5169148.1"/>
    <property type="molecule type" value="Genomic_DNA"/>
</dbReference>
<reference evidence="2 3" key="1">
    <citation type="submission" date="2023-08" db="EMBL/GenBank/DDBJ databases">
        <title>Black Yeasts Isolated from many extreme environments.</title>
        <authorList>
            <person name="Coleine C."/>
            <person name="Stajich J.E."/>
            <person name="Selbmann L."/>
        </authorList>
    </citation>
    <scope>NUCLEOTIDE SEQUENCE [LARGE SCALE GENOMIC DNA]</scope>
    <source>
        <strain evidence="2 3">CCFEE 5935</strain>
    </source>
</reference>
<feature type="compositionally biased region" description="Polar residues" evidence="1">
    <location>
        <begin position="179"/>
        <end position="193"/>
    </location>
</feature>
<evidence type="ECO:0000313" key="3">
    <source>
        <dbReference type="Proteomes" id="UP001337655"/>
    </source>
</evidence>
<feature type="compositionally biased region" description="Polar residues" evidence="1">
    <location>
        <begin position="231"/>
        <end position="241"/>
    </location>
</feature>
<feature type="compositionally biased region" description="Acidic residues" evidence="1">
    <location>
        <begin position="206"/>
        <end position="216"/>
    </location>
</feature>
<organism evidence="2 3">
    <name type="scientific">Saxophila tyrrhenica</name>
    <dbReference type="NCBI Taxonomy" id="1690608"/>
    <lineage>
        <taxon>Eukaryota</taxon>
        <taxon>Fungi</taxon>
        <taxon>Dikarya</taxon>
        <taxon>Ascomycota</taxon>
        <taxon>Pezizomycotina</taxon>
        <taxon>Dothideomycetes</taxon>
        <taxon>Dothideomycetidae</taxon>
        <taxon>Mycosphaerellales</taxon>
        <taxon>Extremaceae</taxon>
        <taxon>Saxophila</taxon>
    </lineage>
</organism>
<feature type="compositionally biased region" description="Basic and acidic residues" evidence="1">
    <location>
        <begin position="48"/>
        <end position="63"/>
    </location>
</feature>
<feature type="compositionally biased region" description="Basic and acidic residues" evidence="1">
    <location>
        <begin position="329"/>
        <end position="355"/>
    </location>
</feature>
<accession>A0AAV9P7Y4</accession>
<feature type="compositionally biased region" description="Polar residues" evidence="1">
    <location>
        <begin position="115"/>
        <end position="126"/>
    </location>
</feature>
<feature type="compositionally biased region" description="Basic and acidic residues" evidence="1">
    <location>
        <begin position="291"/>
        <end position="304"/>
    </location>
</feature>
<feature type="compositionally biased region" description="Pro residues" evidence="1">
    <location>
        <begin position="271"/>
        <end position="281"/>
    </location>
</feature>
<sequence>MLFSRHAKQSTHTTTFVVWDDDSEVRLKQDSKKKKKKPAYTTAPSTKSEARLAKEAKDAEKLARRNAAHRRALQAPPIAVPDTFDWTPETDDRGKVVSETAARRVSETRRPVSTAGKTKSGTTVQEAISIFSYDEEEEPASSSPTSIRPDKSATMPEKRKKQVQFATTASTIPTPSPTDYSTATPPDPSTTKSKLGKRPRPSSPSPDDDEDNDDVEILASPAAKKSKFKSRQSAAGLSTHPSIAGGKRKSPSSPPEEQQGSAKRVFVEDAPSPPDPNPVTPPSTIGKRRRGPDDDAHAGQERSTPKNRRTAPETFMPDLPIPMDVDPDSVGKKAENDWRTGEDARPKRSREGDGDRNEEDDVEGWGCEVCEGGGGGEEAVVDGRFRLGPAAHLCTP</sequence>
<dbReference type="Proteomes" id="UP001337655">
    <property type="component" value="Unassembled WGS sequence"/>
</dbReference>
<name>A0AAV9P7Y4_9PEZI</name>